<dbReference type="EMBL" id="VEPZ02001006">
    <property type="protein sequence ID" value="KAE8702783.1"/>
    <property type="molecule type" value="Genomic_DNA"/>
</dbReference>
<name>A0A6A3AG78_HIBSY</name>
<accession>A0A6A3AG78</accession>
<gene>
    <name evidence="1" type="ORF">F3Y22_tig00110481pilonHSYRG00039</name>
</gene>
<organism evidence="1 2">
    <name type="scientific">Hibiscus syriacus</name>
    <name type="common">Rose of Sharon</name>
    <dbReference type="NCBI Taxonomy" id="106335"/>
    <lineage>
        <taxon>Eukaryota</taxon>
        <taxon>Viridiplantae</taxon>
        <taxon>Streptophyta</taxon>
        <taxon>Embryophyta</taxon>
        <taxon>Tracheophyta</taxon>
        <taxon>Spermatophyta</taxon>
        <taxon>Magnoliopsida</taxon>
        <taxon>eudicotyledons</taxon>
        <taxon>Gunneridae</taxon>
        <taxon>Pentapetalae</taxon>
        <taxon>rosids</taxon>
        <taxon>malvids</taxon>
        <taxon>Malvales</taxon>
        <taxon>Malvaceae</taxon>
        <taxon>Malvoideae</taxon>
        <taxon>Hibiscus</taxon>
    </lineage>
</organism>
<reference evidence="1" key="1">
    <citation type="submission" date="2019-09" db="EMBL/GenBank/DDBJ databases">
        <title>Draft genome information of white flower Hibiscus syriacus.</title>
        <authorList>
            <person name="Kim Y.-M."/>
        </authorList>
    </citation>
    <scope>NUCLEOTIDE SEQUENCE [LARGE SCALE GENOMIC DNA]</scope>
    <source>
        <strain evidence="1">YM2019G1</strain>
    </source>
</reference>
<sequence length="74" mass="8474">MLLRRNVKESRSYIKKLFNNKKTEPSIRSCLDVCLQIYALAIFDAKEAFQDYNAKRYGDANTHVNAVGVAPHDL</sequence>
<dbReference type="SUPFAM" id="SSF101148">
    <property type="entry name" value="Plant invertase/pectin methylesterase inhibitor"/>
    <property type="match status" value="1"/>
</dbReference>
<evidence type="ECO:0000313" key="2">
    <source>
        <dbReference type="Proteomes" id="UP000436088"/>
    </source>
</evidence>
<keyword evidence="2" id="KW-1185">Reference proteome</keyword>
<dbReference type="AlphaFoldDB" id="A0A6A3AG78"/>
<dbReference type="Gene3D" id="1.20.140.40">
    <property type="entry name" value="Invertase/pectin methylesterase inhibitor family protein"/>
    <property type="match status" value="1"/>
</dbReference>
<evidence type="ECO:0000313" key="1">
    <source>
        <dbReference type="EMBL" id="KAE8702783.1"/>
    </source>
</evidence>
<dbReference type="Proteomes" id="UP000436088">
    <property type="component" value="Unassembled WGS sequence"/>
</dbReference>
<comment type="caution">
    <text evidence="1">The sequence shown here is derived from an EMBL/GenBank/DDBJ whole genome shotgun (WGS) entry which is preliminary data.</text>
</comment>
<dbReference type="InterPro" id="IPR035513">
    <property type="entry name" value="Invertase/methylesterase_inhib"/>
</dbReference>
<protein>
    <submittedName>
        <fullName evidence="1">Uncharacterized protein</fullName>
    </submittedName>
</protein>
<proteinExistence type="predicted"/>